<evidence type="ECO:0000313" key="1">
    <source>
        <dbReference type="EMBL" id="JAD15667.1"/>
    </source>
</evidence>
<protein>
    <submittedName>
        <fullName evidence="1">Uncharacterized protein</fullName>
    </submittedName>
</protein>
<name>A0A0A8XVF0_ARUDO</name>
<dbReference type="EMBL" id="GBRH01282228">
    <property type="protein sequence ID" value="JAD15667.1"/>
    <property type="molecule type" value="Transcribed_RNA"/>
</dbReference>
<accession>A0A0A8XVF0</accession>
<reference evidence="1" key="2">
    <citation type="journal article" date="2015" name="Data Brief">
        <title>Shoot transcriptome of the giant reed, Arundo donax.</title>
        <authorList>
            <person name="Barrero R.A."/>
            <person name="Guerrero F.D."/>
            <person name="Moolhuijzen P."/>
            <person name="Goolsby J.A."/>
            <person name="Tidwell J."/>
            <person name="Bellgard S.E."/>
            <person name="Bellgard M.I."/>
        </authorList>
    </citation>
    <scope>NUCLEOTIDE SEQUENCE</scope>
    <source>
        <tissue evidence="1">Shoot tissue taken approximately 20 cm above the soil surface</tissue>
    </source>
</reference>
<proteinExistence type="predicted"/>
<reference evidence="1" key="1">
    <citation type="submission" date="2014-09" db="EMBL/GenBank/DDBJ databases">
        <authorList>
            <person name="Magalhaes I.L.F."/>
            <person name="Oliveira U."/>
            <person name="Santos F.R."/>
            <person name="Vidigal T.H.D.A."/>
            <person name="Brescovit A.D."/>
            <person name="Santos A.J."/>
        </authorList>
    </citation>
    <scope>NUCLEOTIDE SEQUENCE</scope>
    <source>
        <tissue evidence="1">Shoot tissue taken approximately 20 cm above the soil surface</tissue>
    </source>
</reference>
<organism evidence="1">
    <name type="scientific">Arundo donax</name>
    <name type="common">Giant reed</name>
    <name type="synonym">Donax arundinaceus</name>
    <dbReference type="NCBI Taxonomy" id="35708"/>
    <lineage>
        <taxon>Eukaryota</taxon>
        <taxon>Viridiplantae</taxon>
        <taxon>Streptophyta</taxon>
        <taxon>Embryophyta</taxon>
        <taxon>Tracheophyta</taxon>
        <taxon>Spermatophyta</taxon>
        <taxon>Magnoliopsida</taxon>
        <taxon>Liliopsida</taxon>
        <taxon>Poales</taxon>
        <taxon>Poaceae</taxon>
        <taxon>PACMAD clade</taxon>
        <taxon>Arundinoideae</taxon>
        <taxon>Arundineae</taxon>
        <taxon>Arundo</taxon>
    </lineage>
</organism>
<sequence>MWGGAIFDSAANIFKTLLFICRQIFSLQNLSNLCPFDLL</sequence>
<dbReference type="AlphaFoldDB" id="A0A0A8XVF0"/>